<protein>
    <submittedName>
        <fullName evidence="9">MFS transporter</fullName>
    </submittedName>
</protein>
<evidence type="ECO:0000313" key="10">
    <source>
        <dbReference type="Proteomes" id="UP000712570"/>
    </source>
</evidence>
<keyword evidence="4 7" id="KW-0812">Transmembrane</keyword>
<keyword evidence="10" id="KW-1185">Reference proteome</keyword>
<comment type="subcellular location">
    <subcellularLocation>
        <location evidence="1">Cell membrane</location>
        <topology evidence="1">Multi-pass membrane protein</topology>
    </subcellularLocation>
</comment>
<feature type="transmembrane region" description="Helical" evidence="7">
    <location>
        <begin position="144"/>
        <end position="164"/>
    </location>
</feature>
<dbReference type="PROSITE" id="PS50850">
    <property type="entry name" value="MFS"/>
    <property type="match status" value="1"/>
</dbReference>
<evidence type="ECO:0000256" key="2">
    <source>
        <dbReference type="ARBA" id="ARBA00022448"/>
    </source>
</evidence>
<name>A0ABX0KR36_9NEIS</name>
<feature type="transmembrane region" description="Helical" evidence="7">
    <location>
        <begin position="50"/>
        <end position="70"/>
    </location>
</feature>
<feature type="domain" description="Major facilitator superfamily (MFS) profile" evidence="8">
    <location>
        <begin position="16"/>
        <end position="455"/>
    </location>
</feature>
<keyword evidence="6 7" id="KW-0472">Membrane</keyword>
<accession>A0ABX0KR36</accession>
<feature type="transmembrane region" description="Helical" evidence="7">
    <location>
        <begin position="15"/>
        <end position="38"/>
    </location>
</feature>
<evidence type="ECO:0000259" key="8">
    <source>
        <dbReference type="PROSITE" id="PS50850"/>
    </source>
</evidence>
<dbReference type="Gene3D" id="1.20.1720.10">
    <property type="entry name" value="Multidrug resistance protein D"/>
    <property type="match status" value="1"/>
</dbReference>
<reference evidence="9 10" key="1">
    <citation type="submission" date="2020-03" db="EMBL/GenBank/DDBJ databases">
        <title>Draft genome sequence of environmentally isolated violet-colored cultures.</title>
        <authorList>
            <person name="Wilson H.S."/>
        </authorList>
    </citation>
    <scope>NUCLEOTIDE SEQUENCE [LARGE SCALE GENOMIC DNA]</scope>
    <source>
        <strain evidence="9 10">HSC-16F04</strain>
    </source>
</reference>
<feature type="transmembrane region" description="Helical" evidence="7">
    <location>
        <begin position="263"/>
        <end position="283"/>
    </location>
</feature>
<dbReference type="RefSeq" id="WP_166820574.1">
    <property type="nucleotide sequence ID" value="NZ_JAAOLX010000001.1"/>
</dbReference>
<dbReference type="Proteomes" id="UP000712570">
    <property type="component" value="Unassembled WGS sequence"/>
</dbReference>
<feature type="transmembrane region" description="Helical" evidence="7">
    <location>
        <begin position="360"/>
        <end position="379"/>
    </location>
</feature>
<evidence type="ECO:0000256" key="6">
    <source>
        <dbReference type="ARBA" id="ARBA00023136"/>
    </source>
</evidence>
<feature type="transmembrane region" description="Helical" evidence="7">
    <location>
        <begin position="114"/>
        <end position="132"/>
    </location>
</feature>
<keyword evidence="3" id="KW-1003">Cell membrane</keyword>
<dbReference type="EMBL" id="JAAOLX010000001">
    <property type="protein sequence ID" value="NHQ84522.1"/>
    <property type="molecule type" value="Genomic_DNA"/>
</dbReference>
<evidence type="ECO:0000313" key="9">
    <source>
        <dbReference type="EMBL" id="NHQ84522.1"/>
    </source>
</evidence>
<keyword evidence="2" id="KW-0813">Transport</keyword>
<evidence type="ECO:0000256" key="4">
    <source>
        <dbReference type="ARBA" id="ARBA00022692"/>
    </source>
</evidence>
<dbReference type="InterPro" id="IPR036259">
    <property type="entry name" value="MFS_trans_sf"/>
</dbReference>
<feature type="transmembrane region" description="Helical" evidence="7">
    <location>
        <begin position="429"/>
        <end position="449"/>
    </location>
</feature>
<dbReference type="Pfam" id="PF07690">
    <property type="entry name" value="MFS_1"/>
    <property type="match status" value="1"/>
</dbReference>
<dbReference type="CDD" id="cd17321">
    <property type="entry name" value="MFS_MMR_MDR_like"/>
    <property type="match status" value="1"/>
</dbReference>
<feature type="transmembrane region" description="Helical" evidence="7">
    <location>
        <begin position="231"/>
        <end position="251"/>
    </location>
</feature>
<comment type="caution">
    <text evidence="9">The sequence shown here is derived from an EMBL/GenBank/DDBJ whole genome shotgun (WGS) entry which is preliminary data.</text>
</comment>
<feature type="transmembrane region" description="Helical" evidence="7">
    <location>
        <begin position="336"/>
        <end position="354"/>
    </location>
</feature>
<proteinExistence type="predicted"/>
<dbReference type="InterPro" id="IPR011701">
    <property type="entry name" value="MFS"/>
</dbReference>
<gene>
    <name evidence="9" type="ORF">HA050_00100</name>
</gene>
<organism evidence="9 10">
    <name type="scientific">Iodobacter violaceini</name>
    <dbReference type="NCBI Taxonomy" id="3044271"/>
    <lineage>
        <taxon>Bacteria</taxon>
        <taxon>Pseudomonadati</taxon>
        <taxon>Pseudomonadota</taxon>
        <taxon>Betaproteobacteria</taxon>
        <taxon>Neisseriales</taxon>
        <taxon>Chitinibacteraceae</taxon>
        <taxon>Iodobacter</taxon>
    </lineage>
</organism>
<evidence type="ECO:0000256" key="5">
    <source>
        <dbReference type="ARBA" id="ARBA00022989"/>
    </source>
</evidence>
<feature type="transmembrane region" description="Helical" evidence="7">
    <location>
        <begin position="202"/>
        <end position="225"/>
    </location>
</feature>
<feature type="transmembrane region" description="Helical" evidence="7">
    <location>
        <begin position="170"/>
        <end position="190"/>
    </location>
</feature>
<evidence type="ECO:0000256" key="1">
    <source>
        <dbReference type="ARBA" id="ARBA00004651"/>
    </source>
</evidence>
<dbReference type="PANTHER" id="PTHR42718">
    <property type="entry name" value="MAJOR FACILITATOR SUPERFAMILY MULTIDRUG TRANSPORTER MFSC"/>
    <property type="match status" value="1"/>
</dbReference>
<feature type="transmembrane region" description="Helical" evidence="7">
    <location>
        <begin position="82"/>
        <end position="108"/>
    </location>
</feature>
<evidence type="ECO:0000256" key="7">
    <source>
        <dbReference type="SAM" id="Phobius"/>
    </source>
</evidence>
<dbReference type="Gene3D" id="1.20.1250.20">
    <property type="entry name" value="MFS general substrate transporter like domains"/>
    <property type="match status" value="1"/>
</dbReference>
<dbReference type="SUPFAM" id="SSF103473">
    <property type="entry name" value="MFS general substrate transporter"/>
    <property type="match status" value="2"/>
</dbReference>
<feature type="transmembrane region" description="Helical" evidence="7">
    <location>
        <begin position="303"/>
        <end position="324"/>
    </location>
</feature>
<dbReference type="InterPro" id="IPR020846">
    <property type="entry name" value="MFS_dom"/>
</dbReference>
<dbReference type="PANTHER" id="PTHR42718:SF46">
    <property type="entry name" value="BLR6921 PROTEIN"/>
    <property type="match status" value="1"/>
</dbReference>
<sequence length="455" mass="47700">METSLAVGMNRSRNICLAVLSLAQFMIALDYSIVYVALPEIARHLQMDQSLAQWLVSSYGLMFAGFLLVGGRLCDRFGAAVVFIRAMALFAAASLLGGFALSGVFLLLARGVQGIAAAALQPAIIALIALSFAEGAERARALSVWGAVGASGLVAGVVLGGVLATLSWPLIFLINVPVALVCLLAANRVFPAALPSLFSGRIPLFASALGTAAVLGGVLLLTVIAEFGYQHFSIPYLLLGSVGLLLAFYATEVRSAAPLISPVLWAIPNLKIGCMASALYMAGVGTEFYMVTLLLQEVYGYDVLSTGLLFLPLSLTIILGNILAGRWIGRLAAKHVLAYGFFLGAAGLLLLALSTHVNDYWRYTFPALVMSGLGHGLIYTSKFAVGIEGVSETQQGSASALMVTAQYSSGAMALALLVIILKGLPVHQAYPACFGLLVMFSLLGMVVALKSARMV</sequence>
<keyword evidence="5 7" id="KW-1133">Transmembrane helix</keyword>
<evidence type="ECO:0000256" key="3">
    <source>
        <dbReference type="ARBA" id="ARBA00022475"/>
    </source>
</evidence>
<feature type="transmembrane region" description="Helical" evidence="7">
    <location>
        <begin position="400"/>
        <end position="423"/>
    </location>
</feature>